<feature type="signal peptide" evidence="6">
    <location>
        <begin position="1"/>
        <end position="22"/>
    </location>
</feature>
<dbReference type="OrthoDB" id="5694214at2"/>
<gene>
    <name evidence="9" type="ORF">SAMN02927903_02951</name>
</gene>
<keyword evidence="3 6" id="KW-0732">Signal</keyword>
<feature type="domain" description="RagB/SusD" evidence="7">
    <location>
        <begin position="316"/>
        <end position="494"/>
    </location>
</feature>
<dbReference type="EMBL" id="FMVF01000017">
    <property type="protein sequence ID" value="SCY92854.1"/>
    <property type="molecule type" value="Genomic_DNA"/>
</dbReference>
<accession>A0A1G5JXH0</accession>
<dbReference type="GO" id="GO:0009279">
    <property type="term" value="C:cell outer membrane"/>
    <property type="evidence" value="ECO:0007669"/>
    <property type="project" value="UniProtKB-SubCell"/>
</dbReference>
<proteinExistence type="inferred from homology"/>
<feature type="chain" id="PRO_5011545464" evidence="6">
    <location>
        <begin position="23"/>
        <end position="494"/>
    </location>
</feature>
<keyword evidence="10" id="KW-1185">Reference proteome</keyword>
<evidence type="ECO:0000256" key="1">
    <source>
        <dbReference type="ARBA" id="ARBA00004442"/>
    </source>
</evidence>
<dbReference type="STRING" id="490189.SAMN02927903_02951"/>
<keyword evidence="4" id="KW-0472">Membrane</keyword>
<dbReference type="Proteomes" id="UP000199354">
    <property type="component" value="Unassembled WGS sequence"/>
</dbReference>
<dbReference type="InterPro" id="IPR011990">
    <property type="entry name" value="TPR-like_helical_dom_sf"/>
</dbReference>
<dbReference type="InterPro" id="IPR012944">
    <property type="entry name" value="SusD_RagB_dom"/>
</dbReference>
<comment type="similarity">
    <text evidence="2">Belongs to the SusD family.</text>
</comment>
<evidence type="ECO:0000256" key="3">
    <source>
        <dbReference type="ARBA" id="ARBA00022729"/>
    </source>
</evidence>
<dbReference type="CDD" id="cd08977">
    <property type="entry name" value="SusD"/>
    <property type="match status" value="1"/>
</dbReference>
<organism evidence="9 10">
    <name type="scientific">Flavobacterium caeni</name>
    <dbReference type="NCBI Taxonomy" id="490189"/>
    <lineage>
        <taxon>Bacteria</taxon>
        <taxon>Pseudomonadati</taxon>
        <taxon>Bacteroidota</taxon>
        <taxon>Flavobacteriia</taxon>
        <taxon>Flavobacteriales</taxon>
        <taxon>Flavobacteriaceae</taxon>
        <taxon>Flavobacterium</taxon>
    </lineage>
</organism>
<dbReference type="Gene3D" id="1.25.40.390">
    <property type="match status" value="1"/>
</dbReference>
<evidence type="ECO:0000259" key="7">
    <source>
        <dbReference type="Pfam" id="PF07980"/>
    </source>
</evidence>
<comment type="subcellular location">
    <subcellularLocation>
        <location evidence="1">Cell outer membrane</location>
    </subcellularLocation>
</comment>
<reference evidence="9 10" key="1">
    <citation type="submission" date="2016-10" db="EMBL/GenBank/DDBJ databases">
        <authorList>
            <person name="de Groot N.N."/>
        </authorList>
    </citation>
    <scope>NUCLEOTIDE SEQUENCE [LARGE SCALE GENOMIC DNA]</scope>
    <source>
        <strain evidence="9 10">CGMCC 1.7031</strain>
    </source>
</reference>
<feature type="domain" description="SusD-like N-terminal" evidence="8">
    <location>
        <begin position="24"/>
        <end position="227"/>
    </location>
</feature>
<evidence type="ECO:0000259" key="8">
    <source>
        <dbReference type="Pfam" id="PF14322"/>
    </source>
</evidence>
<keyword evidence="5" id="KW-0998">Cell outer membrane</keyword>
<evidence type="ECO:0000313" key="9">
    <source>
        <dbReference type="EMBL" id="SCY92854.1"/>
    </source>
</evidence>
<protein>
    <submittedName>
        <fullName evidence="9">RagB/SusD domain-containing protein</fullName>
    </submittedName>
</protein>
<evidence type="ECO:0000313" key="10">
    <source>
        <dbReference type="Proteomes" id="UP000199354"/>
    </source>
</evidence>
<sequence>MKMKYAKICLMFLLSLSLVQCSDDFLDKTQPDTINTENYPTTAEELVTVVNGAYQPLQWAKLYNLRMWTTDIFAGNSIVGAGGGEDGIETTNLANFVTNSSNEGVLDLWRGPWPGILRANIVIKEAPAMAIDEAIKNRSLGEAYFLRAQYYFILVRFFGDVPLITEPQNSDSDLYPARTSASTVYSQIVSDLENAIQLLPTKQQYADADKGRASKGSAMGMLAKVYLTLQQWQQVVTLTTELESMGYSLNTNYADNFRAQTENSDESLFEVQYVANAGYDFWSNENQASWTSAFMGPRSSNLVAGAYGWNQPTAEFVSNYESGDLRKDVTVLYDGGPTFEGTSYSPSWSNTGYNVRKFLVPQSISPSFDSSPLNFPVLRYADVLLMKAEALNELGQTAQAEAPLNQVRSRAGLGAIATGMSQLDFRYAVLKERRIELAFEGHRWFDLVRVDNGQYGLNFLHSIGKTNADQHFLLLPIPQIERDRNPNLSQNPGY</sequence>
<evidence type="ECO:0000256" key="2">
    <source>
        <dbReference type="ARBA" id="ARBA00006275"/>
    </source>
</evidence>
<evidence type="ECO:0000256" key="5">
    <source>
        <dbReference type="ARBA" id="ARBA00023237"/>
    </source>
</evidence>
<evidence type="ECO:0000256" key="6">
    <source>
        <dbReference type="SAM" id="SignalP"/>
    </source>
</evidence>
<evidence type="ECO:0000256" key="4">
    <source>
        <dbReference type="ARBA" id="ARBA00023136"/>
    </source>
</evidence>
<dbReference type="Pfam" id="PF14322">
    <property type="entry name" value="SusD-like_3"/>
    <property type="match status" value="1"/>
</dbReference>
<dbReference type="AlphaFoldDB" id="A0A1G5JXH0"/>
<dbReference type="Pfam" id="PF07980">
    <property type="entry name" value="SusD_RagB"/>
    <property type="match status" value="1"/>
</dbReference>
<dbReference type="InterPro" id="IPR033985">
    <property type="entry name" value="SusD-like_N"/>
</dbReference>
<name>A0A1G5JXH0_9FLAO</name>
<dbReference type="SUPFAM" id="SSF48452">
    <property type="entry name" value="TPR-like"/>
    <property type="match status" value="1"/>
</dbReference>